<dbReference type="InterPro" id="IPR017871">
    <property type="entry name" value="ABC_transporter-like_CS"/>
</dbReference>
<evidence type="ECO:0000256" key="1">
    <source>
        <dbReference type="ARBA" id="ARBA00005417"/>
    </source>
</evidence>
<accession>A0A412T1M1</accession>
<dbReference type="PANTHER" id="PTHR43776">
    <property type="entry name" value="TRANSPORT ATP-BINDING PROTEIN"/>
    <property type="match status" value="1"/>
</dbReference>
<dbReference type="GO" id="GO:0016887">
    <property type="term" value="F:ATP hydrolysis activity"/>
    <property type="evidence" value="ECO:0007669"/>
    <property type="project" value="InterPro"/>
</dbReference>
<dbReference type="InterPro" id="IPR050319">
    <property type="entry name" value="ABC_transp_ATP-bind"/>
</dbReference>
<sequence length="334" mass="37560">MKVRKEESDMPNNTLLEVKDLKMYFENKKGFLGKKIEYVKAVDGVSFKIQKGETIGLVGESGCGKSTTGYSIMRLYKPTAGEIIFDGKDIAQLSAAEVWPYRKRMQMIFQDPYASLNPRMTVSDIIGEPLDIYHLYEGKERQERIYELLNTVGLGKDHASRYPHEFSGGQRQRVGIARALAVNPDFVVCDEPISALDVSIQAQVVNMLEDLQASLGLTYLFIAHDLSMVRHISQKVGVMYLGSLVEFAETEELYEQTLHPYTKALMSAVPELDPAISKTKKPVMLQGDVPSPIDTPVGCKFASRCPYATKRCHEERPIFRNVGNEHYVACHLVE</sequence>
<dbReference type="SMART" id="SM00382">
    <property type="entry name" value="AAA"/>
    <property type="match status" value="1"/>
</dbReference>
<dbReference type="GO" id="GO:0015833">
    <property type="term" value="P:peptide transport"/>
    <property type="evidence" value="ECO:0007669"/>
    <property type="project" value="InterPro"/>
</dbReference>
<dbReference type="InterPro" id="IPR013563">
    <property type="entry name" value="Oligopep_ABC_C"/>
</dbReference>
<evidence type="ECO:0000256" key="3">
    <source>
        <dbReference type="ARBA" id="ARBA00022741"/>
    </source>
</evidence>
<evidence type="ECO:0000313" key="7">
    <source>
        <dbReference type="Proteomes" id="UP000285693"/>
    </source>
</evidence>
<dbReference type="PROSITE" id="PS00211">
    <property type="entry name" value="ABC_TRANSPORTER_1"/>
    <property type="match status" value="1"/>
</dbReference>
<evidence type="ECO:0000313" key="6">
    <source>
        <dbReference type="EMBL" id="RGU43878.1"/>
    </source>
</evidence>
<keyword evidence="3" id="KW-0547">Nucleotide-binding</keyword>
<dbReference type="PROSITE" id="PS50893">
    <property type="entry name" value="ABC_TRANSPORTER_2"/>
    <property type="match status" value="1"/>
</dbReference>
<dbReference type="SUPFAM" id="SSF52540">
    <property type="entry name" value="P-loop containing nucleoside triphosphate hydrolases"/>
    <property type="match status" value="1"/>
</dbReference>
<dbReference type="EMBL" id="QRXY01000019">
    <property type="protein sequence ID" value="RGU43878.1"/>
    <property type="molecule type" value="Genomic_DNA"/>
</dbReference>
<dbReference type="CDD" id="cd03257">
    <property type="entry name" value="ABC_NikE_OppD_transporters"/>
    <property type="match status" value="1"/>
</dbReference>
<evidence type="ECO:0000259" key="5">
    <source>
        <dbReference type="PROSITE" id="PS50893"/>
    </source>
</evidence>
<dbReference type="InterPro" id="IPR027417">
    <property type="entry name" value="P-loop_NTPase"/>
</dbReference>
<reference evidence="6 7" key="1">
    <citation type="submission" date="2018-08" db="EMBL/GenBank/DDBJ databases">
        <title>A genome reference for cultivated species of the human gut microbiota.</title>
        <authorList>
            <person name="Zou Y."/>
            <person name="Xue W."/>
            <person name="Luo G."/>
        </authorList>
    </citation>
    <scope>NUCLEOTIDE SEQUENCE [LARGE SCALE GENOMIC DNA]</scope>
    <source>
        <strain evidence="6 7">AF16-31</strain>
    </source>
</reference>
<dbReference type="InterPro" id="IPR003439">
    <property type="entry name" value="ABC_transporter-like_ATP-bd"/>
</dbReference>
<dbReference type="GO" id="GO:0005524">
    <property type="term" value="F:ATP binding"/>
    <property type="evidence" value="ECO:0007669"/>
    <property type="project" value="UniProtKB-KW"/>
</dbReference>
<organism evidence="6 7">
    <name type="scientific">Coprococcus comes</name>
    <dbReference type="NCBI Taxonomy" id="410072"/>
    <lineage>
        <taxon>Bacteria</taxon>
        <taxon>Bacillati</taxon>
        <taxon>Bacillota</taxon>
        <taxon>Clostridia</taxon>
        <taxon>Lachnospirales</taxon>
        <taxon>Lachnospiraceae</taxon>
        <taxon>Coprococcus</taxon>
    </lineage>
</organism>
<comment type="caution">
    <text evidence="6">The sequence shown here is derived from an EMBL/GenBank/DDBJ whole genome shotgun (WGS) entry which is preliminary data.</text>
</comment>
<protein>
    <submittedName>
        <fullName evidence="6">ATP-binding cassette domain-containing protein</fullName>
    </submittedName>
</protein>
<dbReference type="Proteomes" id="UP000285693">
    <property type="component" value="Unassembled WGS sequence"/>
</dbReference>
<dbReference type="FunFam" id="3.40.50.300:FF:000016">
    <property type="entry name" value="Oligopeptide ABC transporter ATP-binding component"/>
    <property type="match status" value="1"/>
</dbReference>
<dbReference type="Pfam" id="PF08352">
    <property type="entry name" value="oligo_HPY"/>
    <property type="match status" value="1"/>
</dbReference>
<proteinExistence type="inferred from homology"/>
<dbReference type="NCBIfam" id="TIGR01727">
    <property type="entry name" value="oligo_HPY"/>
    <property type="match status" value="1"/>
</dbReference>
<feature type="domain" description="ABC transporter" evidence="5">
    <location>
        <begin position="16"/>
        <end position="266"/>
    </location>
</feature>
<dbReference type="GO" id="GO:0055085">
    <property type="term" value="P:transmembrane transport"/>
    <property type="evidence" value="ECO:0007669"/>
    <property type="project" value="UniProtKB-ARBA"/>
</dbReference>
<comment type="similarity">
    <text evidence="1">Belongs to the ABC transporter superfamily.</text>
</comment>
<dbReference type="InterPro" id="IPR003593">
    <property type="entry name" value="AAA+_ATPase"/>
</dbReference>
<evidence type="ECO:0000256" key="2">
    <source>
        <dbReference type="ARBA" id="ARBA00022448"/>
    </source>
</evidence>
<dbReference type="PANTHER" id="PTHR43776:SF7">
    <property type="entry name" value="D,D-DIPEPTIDE TRANSPORT ATP-BINDING PROTEIN DDPF-RELATED"/>
    <property type="match status" value="1"/>
</dbReference>
<name>A0A412T1M1_9FIRM</name>
<dbReference type="Gene3D" id="3.40.50.300">
    <property type="entry name" value="P-loop containing nucleotide triphosphate hydrolases"/>
    <property type="match status" value="1"/>
</dbReference>
<keyword evidence="4 6" id="KW-0067">ATP-binding</keyword>
<gene>
    <name evidence="6" type="ORF">DWW65_13440</name>
</gene>
<dbReference type="Pfam" id="PF00005">
    <property type="entry name" value="ABC_tran"/>
    <property type="match status" value="1"/>
</dbReference>
<keyword evidence="2" id="KW-0813">Transport</keyword>
<dbReference type="AlphaFoldDB" id="A0A412T1M1"/>
<evidence type="ECO:0000256" key="4">
    <source>
        <dbReference type="ARBA" id="ARBA00022840"/>
    </source>
</evidence>